<organism evidence="2 3">
    <name type="scientific">Colletotrichum liriopes</name>
    <dbReference type="NCBI Taxonomy" id="708192"/>
    <lineage>
        <taxon>Eukaryota</taxon>
        <taxon>Fungi</taxon>
        <taxon>Dikarya</taxon>
        <taxon>Ascomycota</taxon>
        <taxon>Pezizomycotina</taxon>
        <taxon>Sordariomycetes</taxon>
        <taxon>Hypocreomycetidae</taxon>
        <taxon>Glomerellales</taxon>
        <taxon>Glomerellaceae</taxon>
        <taxon>Colletotrichum</taxon>
        <taxon>Colletotrichum spaethianum species complex</taxon>
    </lineage>
</organism>
<evidence type="ECO:0000313" key="2">
    <source>
        <dbReference type="EMBL" id="GJC87902.1"/>
    </source>
</evidence>
<dbReference type="Gene3D" id="3.30.560.10">
    <property type="entry name" value="Glucose Oxidase, domain 3"/>
    <property type="match status" value="1"/>
</dbReference>
<sequence length="180" mass="20077">MVRTSEEEHQPWILQLSGIGNRRDIEALSISCRQNLQDNQEFRIVGHAQLNLTAIASPNEPTCAKGALGDPCEELWRQGKGLCMRPGYNLNALLLKSNISFNGERDIFIFGWPKSFRGFWPAVEQPELVEPATTMGFSVVKMHPQNTAGYIKLQSADPTEPPEINFEVQGGRRDGPRSIG</sequence>
<proteinExistence type="predicted"/>
<name>A0AA37GX34_9PEZI</name>
<dbReference type="Proteomes" id="UP001055172">
    <property type="component" value="Unassembled WGS sequence"/>
</dbReference>
<dbReference type="AlphaFoldDB" id="A0AA37GX34"/>
<dbReference type="Gene3D" id="3.50.50.60">
    <property type="entry name" value="FAD/NAD(P)-binding domain"/>
    <property type="match status" value="1"/>
</dbReference>
<keyword evidence="3" id="KW-1185">Reference proteome</keyword>
<protein>
    <submittedName>
        <fullName evidence="2">Uncharacterized protein</fullName>
    </submittedName>
</protein>
<comment type="caution">
    <text evidence="2">The sequence shown here is derived from an EMBL/GenBank/DDBJ whole genome shotgun (WGS) entry which is preliminary data.</text>
</comment>
<evidence type="ECO:0000313" key="3">
    <source>
        <dbReference type="Proteomes" id="UP001055172"/>
    </source>
</evidence>
<reference evidence="2 3" key="1">
    <citation type="submission" date="2021-07" db="EMBL/GenBank/DDBJ databases">
        <title>Genome data of Colletotrichum spaethianum.</title>
        <authorList>
            <person name="Utami Y.D."/>
            <person name="Hiruma K."/>
        </authorList>
    </citation>
    <scope>NUCLEOTIDE SEQUENCE [LARGE SCALE GENOMIC DNA]</scope>
    <source>
        <strain evidence="2 3">MAFF 242679</strain>
    </source>
</reference>
<feature type="region of interest" description="Disordered" evidence="1">
    <location>
        <begin position="156"/>
        <end position="180"/>
    </location>
</feature>
<accession>A0AA37GX34</accession>
<evidence type="ECO:0000256" key="1">
    <source>
        <dbReference type="SAM" id="MobiDB-lite"/>
    </source>
</evidence>
<dbReference type="InterPro" id="IPR036188">
    <property type="entry name" value="FAD/NAD-bd_sf"/>
</dbReference>
<gene>
    <name evidence="2" type="ORF">ColLi_10740</name>
</gene>
<feature type="compositionally biased region" description="Basic and acidic residues" evidence="1">
    <location>
        <begin position="170"/>
        <end position="180"/>
    </location>
</feature>
<dbReference type="EMBL" id="BPPX01000029">
    <property type="protein sequence ID" value="GJC87902.1"/>
    <property type="molecule type" value="Genomic_DNA"/>
</dbReference>